<feature type="region of interest" description="Disordered" evidence="1">
    <location>
        <begin position="732"/>
        <end position="849"/>
    </location>
</feature>
<reference evidence="3" key="2">
    <citation type="submission" date="2021-04" db="EMBL/GenBank/DDBJ databases">
        <authorList>
            <person name="Podell S."/>
        </authorList>
    </citation>
    <scope>NUCLEOTIDE SEQUENCE</scope>
    <source>
        <strain evidence="3">Hildebrandi</strain>
    </source>
</reference>
<protein>
    <recommendedName>
        <fullName evidence="2">Poly(A) RNA polymerase mitochondrial-like central palm domain-containing protein</fullName>
    </recommendedName>
</protein>
<dbReference type="GO" id="GO:0031123">
    <property type="term" value="P:RNA 3'-end processing"/>
    <property type="evidence" value="ECO:0007669"/>
    <property type="project" value="TreeGrafter"/>
</dbReference>
<dbReference type="OrthoDB" id="273917at2759"/>
<evidence type="ECO:0000259" key="2">
    <source>
        <dbReference type="Pfam" id="PF22600"/>
    </source>
</evidence>
<feature type="compositionally biased region" description="Polar residues" evidence="1">
    <location>
        <begin position="1501"/>
        <end position="1520"/>
    </location>
</feature>
<feature type="compositionally biased region" description="Polar residues" evidence="1">
    <location>
        <begin position="809"/>
        <end position="831"/>
    </location>
</feature>
<dbReference type="Pfam" id="PF22600">
    <property type="entry name" value="MTPAP-like_central"/>
    <property type="match status" value="1"/>
</dbReference>
<feature type="compositionally biased region" description="Polar residues" evidence="1">
    <location>
        <begin position="1781"/>
        <end position="1792"/>
    </location>
</feature>
<feature type="compositionally biased region" description="Low complexity" evidence="1">
    <location>
        <begin position="1027"/>
        <end position="1045"/>
    </location>
</feature>
<feature type="compositionally biased region" description="Basic and acidic residues" evidence="1">
    <location>
        <begin position="626"/>
        <end position="641"/>
    </location>
</feature>
<dbReference type="GO" id="GO:0005730">
    <property type="term" value="C:nucleolus"/>
    <property type="evidence" value="ECO:0007669"/>
    <property type="project" value="TreeGrafter"/>
</dbReference>
<feature type="compositionally biased region" description="Basic and acidic residues" evidence="1">
    <location>
        <begin position="1423"/>
        <end position="1433"/>
    </location>
</feature>
<feature type="compositionally biased region" description="Polar residues" evidence="1">
    <location>
        <begin position="708"/>
        <end position="720"/>
    </location>
</feature>
<comment type="caution">
    <text evidence="3">The sequence shown here is derived from an EMBL/GenBank/DDBJ whole genome shotgun (WGS) entry which is preliminary data.</text>
</comment>
<feature type="compositionally biased region" description="Basic and acidic residues" evidence="1">
    <location>
        <begin position="1465"/>
        <end position="1477"/>
    </location>
</feature>
<feature type="domain" description="Poly(A) RNA polymerase mitochondrial-like central palm" evidence="2">
    <location>
        <begin position="1091"/>
        <end position="1256"/>
    </location>
</feature>
<dbReference type="PANTHER" id="PTHR23092">
    <property type="entry name" value="POLY(A) RNA POLYMERASE"/>
    <property type="match status" value="1"/>
</dbReference>
<name>A0A9K3KEK1_9STRA</name>
<feature type="compositionally biased region" description="Low complexity" evidence="1">
    <location>
        <begin position="912"/>
        <end position="927"/>
    </location>
</feature>
<feature type="region of interest" description="Disordered" evidence="1">
    <location>
        <begin position="1406"/>
        <end position="1654"/>
    </location>
</feature>
<dbReference type="GO" id="GO:1990817">
    <property type="term" value="F:poly(A) RNA polymerase activity"/>
    <property type="evidence" value="ECO:0007669"/>
    <property type="project" value="InterPro"/>
</dbReference>
<feature type="compositionally biased region" description="Low complexity" evidence="1">
    <location>
        <begin position="13"/>
        <end position="22"/>
    </location>
</feature>
<feature type="region of interest" description="Disordered" evidence="1">
    <location>
        <begin position="1"/>
        <end position="45"/>
    </location>
</feature>
<dbReference type="EMBL" id="JAGRRH010000025">
    <property type="protein sequence ID" value="KAG7342215.1"/>
    <property type="molecule type" value="Genomic_DNA"/>
</dbReference>
<proteinExistence type="predicted"/>
<feature type="region of interest" description="Disordered" evidence="1">
    <location>
        <begin position="895"/>
        <end position="952"/>
    </location>
</feature>
<dbReference type="GO" id="GO:0031499">
    <property type="term" value="C:TRAMP complex"/>
    <property type="evidence" value="ECO:0007669"/>
    <property type="project" value="TreeGrafter"/>
</dbReference>
<gene>
    <name evidence="3" type="ORF">IV203_007307</name>
</gene>
<evidence type="ECO:0000313" key="4">
    <source>
        <dbReference type="Proteomes" id="UP000693970"/>
    </source>
</evidence>
<evidence type="ECO:0000313" key="3">
    <source>
        <dbReference type="EMBL" id="KAG7342215.1"/>
    </source>
</evidence>
<dbReference type="GO" id="GO:0003729">
    <property type="term" value="F:mRNA binding"/>
    <property type="evidence" value="ECO:0007669"/>
    <property type="project" value="TreeGrafter"/>
</dbReference>
<feature type="region of interest" description="Disordered" evidence="1">
    <location>
        <begin position="968"/>
        <end position="1055"/>
    </location>
</feature>
<feature type="compositionally biased region" description="Polar residues" evidence="1">
    <location>
        <begin position="996"/>
        <end position="1018"/>
    </location>
</feature>
<dbReference type="Proteomes" id="UP000693970">
    <property type="component" value="Unassembled WGS sequence"/>
</dbReference>
<feature type="region of interest" description="Disordered" evidence="1">
    <location>
        <begin position="1145"/>
        <end position="1174"/>
    </location>
</feature>
<feature type="compositionally biased region" description="Polar residues" evidence="1">
    <location>
        <begin position="26"/>
        <end position="45"/>
    </location>
</feature>
<accession>A0A9K3KEK1</accession>
<feature type="compositionally biased region" description="Polar residues" evidence="1">
    <location>
        <begin position="972"/>
        <end position="988"/>
    </location>
</feature>
<feature type="region of interest" description="Disordered" evidence="1">
    <location>
        <begin position="177"/>
        <end position="202"/>
    </location>
</feature>
<feature type="compositionally biased region" description="Basic and acidic residues" evidence="1">
    <location>
        <begin position="1576"/>
        <end position="1597"/>
    </location>
</feature>
<feature type="compositionally biased region" description="Polar residues" evidence="1">
    <location>
        <begin position="1564"/>
        <end position="1575"/>
    </location>
</feature>
<reference evidence="3" key="1">
    <citation type="journal article" date="2021" name="Sci. Rep.">
        <title>Diploid genomic architecture of Nitzschia inconspicua, an elite biomass production diatom.</title>
        <authorList>
            <person name="Oliver A."/>
            <person name="Podell S."/>
            <person name="Pinowska A."/>
            <person name="Traller J.C."/>
            <person name="Smith S.R."/>
            <person name="McClure R."/>
            <person name="Beliaev A."/>
            <person name="Bohutskyi P."/>
            <person name="Hill E.A."/>
            <person name="Rabines A."/>
            <person name="Zheng H."/>
            <person name="Allen L.Z."/>
            <person name="Kuo A."/>
            <person name="Grigoriev I.V."/>
            <person name="Allen A.E."/>
            <person name="Hazlebeck D."/>
            <person name="Allen E.E."/>
        </authorList>
    </citation>
    <scope>NUCLEOTIDE SEQUENCE</scope>
    <source>
        <strain evidence="3">Hildebrandi</strain>
    </source>
</reference>
<feature type="region of interest" description="Disordered" evidence="1">
    <location>
        <begin position="585"/>
        <end position="644"/>
    </location>
</feature>
<organism evidence="3 4">
    <name type="scientific">Nitzschia inconspicua</name>
    <dbReference type="NCBI Taxonomy" id="303405"/>
    <lineage>
        <taxon>Eukaryota</taxon>
        <taxon>Sar</taxon>
        <taxon>Stramenopiles</taxon>
        <taxon>Ochrophyta</taxon>
        <taxon>Bacillariophyta</taxon>
        <taxon>Bacillariophyceae</taxon>
        <taxon>Bacillariophycidae</taxon>
        <taxon>Bacillariales</taxon>
        <taxon>Bacillariaceae</taxon>
        <taxon>Nitzschia</taxon>
    </lineage>
</organism>
<feature type="region of interest" description="Disordered" evidence="1">
    <location>
        <begin position="1781"/>
        <end position="1805"/>
    </location>
</feature>
<feature type="compositionally biased region" description="Polar residues" evidence="1">
    <location>
        <begin position="1631"/>
        <end position="1650"/>
    </location>
</feature>
<sequence>MREPEATTEATRSSSVSKSPSPTEGAETTGSTVRSSKNEPSPNFQQNVRQWFNSLSVEDRAAALGFTDGPWLMLWTRLVASTTEAITASSSEAAISAPLSRIFPQTSSLNIPSCKYQAKEGKPNTRTTDRLESSSFDLQATVTLKDVEQIWKEITNGCSSNTPEATIADEKAVFASRSANEEENKGSSDTVVADETSQDAKSDAYRISGSMTEQTDDVLSNNIATPIANQRHSEDGRIDIFDTENAGGKPEIPAEAQVEGQQTCHSINGDSKKLSSSIVLEPESMKEIPSENKATATHTEQVAFIMNNVFSIFPSAMNYITNTSHTSKNTTTAGTTTISTSPNNSSLVPFITLHTAYIASISGEDLLSAFDEIVLATYSCAGTIKEEECSFIPRDKSHISFMIDFLKKMASTHGKPLQASTAVPLYMLILIRFRSSLLEAYQSKLSESTSNVDNFSVSKPFGNKEALFFKQLEQLEQNKQLVSNDVVVKLQLKFPDVVERIDCTKNINIQRFLLLPLMSVTRRLFQAIDSDSHLGVLRLIDEDLMSCLGEGGGPPLDSREHGIASLKTFDDDLEAIVAELDAPRNGLEISSNGPGGIGNKKLRKKKRKKKKNRGCGAGTNMAKQSQQDDHEKPKENEKTEIGETDPYTEEFAVIDTCTIPSQSDPSLSDTAMTNKLIEDPSHTGLKGKGKSRAEDDSSYLEVVPPNADTENNFPAASVKQSVDDAKLENVVGDDDNCKVEDGVSTSRECLQAETSISTVEKDPESRIGEAGEKIDESQNADLPKDPSGDEDQWETVGARPRDRRKKLVSNGQGASQQHASYISSFSGQQSGTKKKAGNRSDARRRNKNRRIVKEILGSLLDKVDEEVKTRSLSRDLRRNDTTGIVSASRIATSQSQISPIKHTKPSSLRDVLMSGSRTSLSDSLQSSAGRAYADRSNEAKQQCGAGGGSSAASKDEKIFLHASAGKVLGSPADQNTVPTIPETLSTAPPRQKSRGNDSSSGDSLEAQKSQNPPTNTKESSPSPPLPTLLSPGNNNSSSSSVASSLDAPHGSLPDPTENEVGYHLLGVCKRLSDEIALFMRRREDALSVRRHERRLVLTALEGTLGSIWPGLCSVEMYGSCATNLDLPSSDLDVVVCGLDRPFGPAQSHTNKRKSVTSMSVGDISRTADDGTQKEGGVARVSSKQEIFQFNNEQQQFPQQQLSLHHNVQIMYPQVSPNAERVMRLAVELEHQPWAVHVKAIPTATVPVIKILADPARLSGTIDSNSDWLVQHSISPHGTSEKDSKNVNQSPIAHYPTAEAPPLWRGADVVNGLLKVDITFEGPEHGGIGSTKFSTRAVEEFAAEKGLVPEATPAVQVLMVLKELLAQRRLNEPFSGGLSSYALLLLVISVIKERSIIREELEKAERQRRVVAAGGGNSALGSPEKSKKTKEAPLKHGSANLTEEQTAFDGVDKKEAGFTKPGFANSKERIEQRKEFSGKKSGSASNSPKPARLESDTRKSQGKSVKSSWASIARQNSSSGLLHQPRPQEPSKDMGERTAPSNAQSLNRKELKKPSSFADAVAKGVSSSRPISSLPETKTKSEDSRNIEKTKKNGDEKVTAPFSEKNGNCKPVQGESKENGNNFNAEKVTGHGSPQHQAVTSLNSNDRNGSDSPVFPQGFHDVVEVLCSGETTPGKLLLHFLLFYGQHFDSQSTAIDFSGTHQRDINGNQGYSMRSPYMQRRSAGTYDPVTGMLTVDPIVVYDPLEGAENNNVARSCFAWSSIRWLFAQSYMTLSSTVETNAIQGNTNRSTQSKGDGPAYGHDQSGKVVVDPDSPLLELLLSY</sequence>
<feature type="compositionally biased region" description="Basic residues" evidence="1">
    <location>
        <begin position="600"/>
        <end position="613"/>
    </location>
</feature>
<feature type="compositionally biased region" description="Polar residues" evidence="1">
    <location>
        <begin position="743"/>
        <end position="758"/>
    </location>
</feature>
<evidence type="ECO:0000256" key="1">
    <source>
        <dbReference type="SAM" id="MobiDB-lite"/>
    </source>
</evidence>
<dbReference type="PANTHER" id="PTHR23092:SF15">
    <property type="entry name" value="INACTIVE NON-CANONICAL POLY(A) RNA POLYMERASE PROTEIN TRF4-2-RELATED"/>
    <property type="match status" value="1"/>
</dbReference>
<feature type="region of interest" description="Disordered" evidence="1">
    <location>
        <begin position="677"/>
        <end position="720"/>
    </location>
</feature>
<dbReference type="InterPro" id="IPR054708">
    <property type="entry name" value="MTPAP-like_central"/>
</dbReference>
<feature type="compositionally biased region" description="Basic and acidic residues" evidence="1">
    <location>
        <begin position="759"/>
        <end position="787"/>
    </location>
</feature>
<keyword evidence="4" id="KW-1185">Reference proteome</keyword>
<dbReference type="GO" id="GO:0043634">
    <property type="term" value="P:polyadenylation-dependent ncRNA catabolic process"/>
    <property type="evidence" value="ECO:0007669"/>
    <property type="project" value="TreeGrafter"/>
</dbReference>
<dbReference type="InterPro" id="IPR045862">
    <property type="entry name" value="Trf4-like"/>
</dbReference>